<evidence type="ECO:0000313" key="4">
    <source>
        <dbReference type="Proteomes" id="UP000644756"/>
    </source>
</evidence>
<dbReference type="Pfam" id="PF06792">
    <property type="entry name" value="UPF0261"/>
    <property type="match status" value="1"/>
</dbReference>
<name>A0A917CYL9_9BACL</name>
<dbReference type="PANTHER" id="PTHR31862">
    <property type="entry name" value="UPF0261 DOMAIN PROTEIN (AFU_ORTHOLOGUE AFUA_1G10120)"/>
    <property type="match status" value="1"/>
</dbReference>
<dbReference type="Pfam" id="PF23189">
    <property type="entry name" value="UPF0261_C"/>
    <property type="match status" value="1"/>
</dbReference>
<evidence type="ECO:0000313" key="3">
    <source>
        <dbReference type="EMBL" id="GGG02263.1"/>
    </source>
</evidence>
<dbReference type="InterPro" id="IPR051353">
    <property type="entry name" value="Tobamovirus_resist_UPF0261"/>
</dbReference>
<evidence type="ECO:0000259" key="1">
    <source>
        <dbReference type="Pfam" id="PF06792"/>
    </source>
</evidence>
<feature type="domain" description="UPF0261" evidence="2">
    <location>
        <begin position="187"/>
        <end position="403"/>
    </location>
</feature>
<dbReference type="RefSeq" id="WP_188530840.1">
    <property type="nucleotide sequence ID" value="NZ_BMGR01000005.1"/>
</dbReference>
<dbReference type="PIRSF" id="PIRSF033271">
    <property type="entry name" value="UCP033271"/>
    <property type="match status" value="1"/>
</dbReference>
<dbReference type="EMBL" id="BMGR01000005">
    <property type="protein sequence ID" value="GGG02263.1"/>
    <property type="molecule type" value="Genomic_DNA"/>
</dbReference>
<dbReference type="InterPro" id="IPR044122">
    <property type="entry name" value="UPF0261_N"/>
</dbReference>
<dbReference type="Gene3D" id="3.40.50.12020">
    <property type="entry name" value="Uncharacterised protein family UPF0261, NN domain"/>
    <property type="match status" value="1"/>
</dbReference>
<dbReference type="PANTHER" id="PTHR31862:SF1">
    <property type="entry name" value="UPF0261 DOMAIN PROTEIN (AFU_ORTHOLOGUE AFUA_1G10120)"/>
    <property type="match status" value="1"/>
</dbReference>
<dbReference type="InterPro" id="IPR056778">
    <property type="entry name" value="UPF0261_C"/>
</dbReference>
<gene>
    <name evidence="3" type="ORF">GCM10010916_19310</name>
</gene>
<dbReference type="AlphaFoldDB" id="A0A917CYL9"/>
<evidence type="ECO:0000259" key="2">
    <source>
        <dbReference type="Pfam" id="PF23189"/>
    </source>
</evidence>
<organism evidence="3 4">
    <name type="scientific">Paenibacillus abyssi</name>
    <dbReference type="NCBI Taxonomy" id="1340531"/>
    <lineage>
        <taxon>Bacteria</taxon>
        <taxon>Bacillati</taxon>
        <taxon>Bacillota</taxon>
        <taxon>Bacilli</taxon>
        <taxon>Bacillales</taxon>
        <taxon>Paenibacillaceae</taxon>
        <taxon>Paenibacillus</taxon>
    </lineage>
</organism>
<dbReference type="Proteomes" id="UP000644756">
    <property type="component" value="Unassembled WGS sequence"/>
</dbReference>
<dbReference type="CDD" id="cd15488">
    <property type="entry name" value="Tm-1-like"/>
    <property type="match status" value="1"/>
</dbReference>
<reference evidence="3" key="1">
    <citation type="journal article" date="2014" name="Int. J. Syst. Evol. Microbiol.">
        <title>Complete genome sequence of Corynebacterium casei LMG S-19264T (=DSM 44701T), isolated from a smear-ripened cheese.</title>
        <authorList>
            <consortium name="US DOE Joint Genome Institute (JGI-PGF)"/>
            <person name="Walter F."/>
            <person name="Albersmeier A."/>
            <person name="Kalinowski J."/>
            <person name="Ruckert C."/>
        </authorList>
    </citation>
    <scope>NUCLEOTIDE SEQUENCE</scope>
    <source>
        <strain evidence="3">CGMCC 1.12987</strain>
    </source>
</reference>
<proteinExistence type="predicted"/>
<sequence>MDSKVILLLGAYDMKGEEYDYVAACIEGRGHRTLKMDFSVIGSPKSGTVDIGAERVAEAAGSSLTALREAGDRGKAMSAMSEGAARLVRLLYDEGKFDGIFGMGGTGGSSVISAAMRSLPLGVPKVLVSTAASGDTRMMLDTRDITLIPSVVDVAGVNRISRVIYREAVGAICGMVEMEREETASTRPVVAVTMFGNTTECVNRCRNILENSGYEVLVFHCTGTGGRTMEQLVEDGLISAVLDITTTEWADELCGGVFAAGPDRLEAAGKAGIPHLIVPGCVDMVNFGPRATVPDTFADRKLYIWNPGVTLMRTTPEENERMGRIFAEKANRAGGPTAFLLPLRGVSILGTENNEFWWPEADQAMFSAIKTYVKDEIPVEEVDAAINDPEFADRAVGKLMELMKGGGAT</sequence>
<dbReference type="NCBIfam" id="NF002674">
    <property type="entry name" value="PRK02399.1-2"/>
    <property type="match status" value="1"/>
</dbReference>
<dbReference type="InterPro" id="IPR008322">
    <property type="entry name" value="UPF0261"/>
</dbReference>
<keyword evidence="4" id="KW-1185">Reference proteome</keyword>
<feature type="domain" description="UPF0261" evidence="1">
    <location>
        <begin position="5"/>
        <end position="180"/>
    </location>
</feature>
<dbReference type="Gene3D" id="3.40.50.12030">
    <property type="entry name" value="Uncharacterised protein family UPF0261, NC domain"/>
    <property type="match status" value="1"/>
</dbReference>
<reference evidence="3" key="2">
    <citation type="submission" date="2020-09" db="EMBL/GenBank/DDBJ databases">
        <authorList>
            <person name="Sun Q."/>
            <person name="Zhou Y."/>
        </authorList>
    </citation>
    <scope>NUCLEOTIDE SEQUENCE</scope>
    <source>
        <strain evidence="3">CGMCC 1.12987</strain>
    </source>
</reference>
<accession>A0A917CYL9</accession>
<comment type="caution">
    <text evidence="3">The sequence shown here is derived from an EMBL/GenBank/DDBJ whole genome shotgun (WGS) entry which is preliminary data.</text>
</comment>
<protein>
    <submittedName>
        <fullName evidence="3">Uncharacterized protein</fullName>
    </submittedName>
</protein>